<dbReference type="Proteomes" id="UP000027195">
    <property type="component" value="Unassembled WGS sequence"/>
</dbReference>
<name>A0A067MXN6_BOTB1</name>
<reference evidence="3" key="1">
    <citation type="journal article" date="2014" name="Proc. Natl. Acad. Sci. U.S.A.">
        <title>Extensive sampling of basidiomycete genomes demonstrates inadequacy of the white-rot/brown-rot paradigm for wood decay fungi.</title>
        <authorList>
            <person name="Riley R."/>
            <person name="Salamov A.A."/>
            <person name="Brown D.W."/>
            <person name="Nagy L.G."/>
            <person name="Floudas D."/>
            <person name="Held B.W."/>
            <person name="Levasseur A."/>
            <person name="Lombard V."/>
            <person name="Morin E."/>
            <person name="Otillar R."/>
            <person name="Lindquist E.A."/>
            <person name="Sun H."/>
            <person name="LaButti K.M."/>
            <person name="Schmutz J."/>
            <person name="Jabbour D."/>
            <person name="Luo H."/>
            <person name="Baker S.E."/>
            <person name="Pisabarro A.G."/>
            <person name="Walton J.D."/>
            <person name="Blanchette R.A."/>
            <person name="Henrissat B."/>
            <person name="Martin F."/>
            <person name="Cullen D."/>
            <person name="Hibbett D.S."/>
            <person name="Grigoriev I.V."/>
        </authorList>
    </citation>
    <scope>NUCLEOTIDE SEQUENCE [LARGE SCALE GENOMIC DNA]</scope>
    <source>
        <strain evidence="3">FD-172 SS1</strain>
    </source>
</reference>
<keyword evidence="3" id="KW-1185">Reference proteome</keyword>
<dbReference type="Pfam" id="PF17667">
    <property type="entry name" value="Pkinase_fungal"/>
    <property type="match status" value="1"/>
</dbReference>
<protein>
    <recommendedName>
        <fullName evidence="1">Fungal-type protein kinase domain-containing protein</fullName>
    </recommendedName>
</protein>
<feature type="domain" description="Fungal-type protein kinase" evidence="1">
    <location>
        <begin position="3"/>
        <end position="61"/>
    </location>
</feature>
<gene>
    <name evidence="2" type="ORF">BOTBODRAFT_259395</name>
</gene>
<dbReference type="InParanoid" id="A0A067MXN6"/>
<dbReference type="AlphaFoldDB" id="A0A067MXN6"/>
<evidence type="ECO:0000313" key="3">
    <source>
        <dbReference type="Proteomes" id="UP000027195"/>
    </source>
</evidence>
<organism evidence="2 3">
    <name type="scientific">Botryobasidium botryosum (strain FD-172 SS1)</name>
    <dbReference type="NCBI Taxonomy" id="930990"/>
    <lineage>
        <taxon>Eukaryota</taxon>
        <taxon>Fungi</taxon>
        <taxon>Dikarya</taxon>
        <taxon>Basidiomycota</taxon>
        <taxon>Agaricomycotina</taxon>
        <taxon>Agaricomycetes</taxon>
        <taxon>Cantharellales</taxon>
        <taxon>Botryobasidiaceae</taxon>
        <taxon>Botryobasidium</taxon>
    </lineage>
</organism>
<evidence type="ECO:0000259" key="1">
    <source>
        <dbReference type="Pfam" id="PF17667"/>
    </source>
</evidence>
<proteinExistence type="predicted"/>
<dbReference type="EMBL" id="KL198028">
    <property type="protein sequence ID" value="KDQ16296.1"/>
    <property type="molecule type" value="Genomic_DNA"/>
</dbReference>
<accession>A0A067MXN6</accession>
<dbReference type="OrthoDB" id="5584477at2759"/>
<dbReference type="InterPro" id="IPR040976">
    <property type="entry name" value="Pkinase_fungal"/>
</dbReference>
<evidence type="ECO:0000313" key="2">
    <source>
        <dbReference type="EMBL" id="KDQ16296.1"/>
    </source>
</evidence>
<dbReference type="HOGENOM" id="CLU_1447437_0_0_1"/>
<sequence length="187" mass="21637">MRIDCDHAIRWRDLAREPRSKRTGTIPFMSSHLLKAWGSEKIAIHHPLDLESFLWVVMWVVAFHDTNKAAYKEWRGVPTAPRNLARLARSEFVQDLRYAKSKTPRQAAFFRLMSDILTELESRRDSLFFAEALASPLQTSQLEQYKDMATPSYHKIFLKACTMHAYCCGLSTQSNPTSHLHSKLLRS</sequence>